<evidence type="ECO:0000313" key="2">
    <source>
        <dbReference type="Proteomes" id="UP001558613"/>
    </source>
</evidence>
<gene>
    <name evidence="1" type="ORF">QQF64_023868</name>
</gene>
<reference evidence="1 2" key="1">
    <citation type="submission" date="2023-09" db="EMBL/GenBank/DDBJ databases">
        <authorList>
            <person name="Wang M."/>
        </authorList>
    </citation>
    <scope>NUCLEOTIDE SEQUENCE [LARGE SCALE GENOMIC DNA]</scope>
    <source>
        <strain evidence="1">GT-2023</strain>
        <tissue evidence="1">Liver</tissue>
    </source>
</reference>
<organism evidence="1 2">
    <name type="scientific">Cirrhinus molitorella</name>
    <name type="common">mud carp</name>
    <dbReference type="NCBI Taxonomy" id="172907"/>
    <lineage>
        <taxon>Eukaryota</taxon>
        <taxon>Metazoa</taxon>
        <taxon>Chordata</taxon>
        <taxon>Craniata</taxon>
        <taxon>Vertebrata</taxon>
        <taxon>Euteleostomi</taxon>
        <taxon>Actinopterygii</taxon>
        <taxon>Neopterygii</taxon>
        <taxon>Teleostei</taxon>
        <taxon>Ostariophysi</taxon>
        <taxon>Cypriniformes</taxon>
        <taxon>Cyprinidae</taxon>
        <taxon>Labeoninae</taxon>
        <taxon>Labeonini</taxon>
        <taxon>Cirrhinus</taxon>
    </lineage>
</organism>
<evidence type="ECO:0000313" key="1">
    <source>
        <dbReference type="EMBL" id="KAL1277195.1"/>
    </source>
</evidence>
<proteinExistence type="predicted"/>
<name>A0ABR3NKT4_9TELE</name>
<sequence>MRAEDPGEEHRQSRHTVQTVCLHRHIVHSLWSLFTGVLLPQNNMEEILKQLAEVSVRQQQFAEHLADRQWRAEQEIAALRLTAAQRTPLPDPRINASKLLPKMTTCDDVEAYLQMFVTVLQ</sequence>
<dbReference type="EMBL" id="JAYMGO010000003">
    <property type="protein sequence ID" value="KAL1277195.1"/>
    <property type="molecule type" value="Genomic_DNA"/>
</dbReference>
<comment type="caution">
    <text evidence="1">The sequence shown here is derived from an EMBL/GenBank/DDBJ whole genome shotgun (WGS) entry which is preliminary data.</text>
</comment>
<dbReference type="Proteomes" id="UP001558613">
    <property type="component" value="Unassembled WGS sequence"/>
</dbReference>
<accession>A0ABR3NKT4</accession>
<keyword evidence="2" id="KW-1185">Reference proteome</keyword>
<protein>
    <submittedName>
        <fullName evidence="1">Uncharacterized protein</fullName>
    </submittedName>
</protein>